<organism evidence="12 13">
    <name type="scientific">Chenopodium quinoa</name>
    <name type="common">Quinoa</name>
    <dbReference type="NCBI Taxonomy" id="63459"/>
    <lineage>
        <taxon>Eukaryota</taxon>
        <taxon>Viridiplantae</taxon>
        <taxon>Streptophyta</taxon>
        <taxon>Embryophyta</taxon>
        <taxon>Tracheophyta</taxon>
        <taxon>Spermatophyta</taxon>
        <taxon>Magnoliopsida</taxon>
        <taxon>eudicotyledons</taxon>
        <taxon>Gunneridae</taxon>
        <taxon>Pentapetalae</taxon>
        <taxon>Caryophyllales</taxon>
        <taxon>Chenopodiaceae</taxon>
        <taxon>Chenopodioideae</taxon>
        <taxon>Atripliceae</taxon>
        <taxon>Chenopodium</taxon>
    </lineage>
</organism>
<dbReference type="PANTHER" id="PTHR43557:SF2">
    <property type="entry name" value="RIESKE DOMAIN-CONTAINING PROTEIN-RELATED"/>
    <property type="match status" value="1"/>
</dbReference>
<keyword evidence="5" id="KW-0560">Oxidoreductase</keyword>
<protein>
    <recommendedName>
        <fullName evidence="8">monodehydroascorbate reductase (NADH)</fullName>
        <ecNumber evidence="8">1.6.5.4</ecNumber>
    </recommendedName>
</protein>
<evidence type="ECO:0000256" key="4">
    <source>
        <dbReference type="ARBA" id="ARBA00022827"/>
    </source>
</evidence>
<dbReference type="PRINTS" id="PR00368">
    <property type="entry name" value="FADPNR"/>
</dbReference>
<proteinExistence type="inferred from homology"/>
<evidence type="ECO:0000256" key="7">
    <source>
        <dbReference type="ARBA" id="ARBA00023284"/>
    </source>
</evidence>
<dbReference type="OMA" id="DVARWHN"/>
<dbReference type="InterPro" id="IPR036188">
    <property type="entry name" value="FAD/NAD-bd_sf"/>
</dbReference>
<evidence type="ECO:0000256" key="5">
    <source>
        <dbReference type="ARBA" id="ARBA00023002"/>
    </source>
</evidence>
<evidence type="ECO:0000256" key="2">
    <source>
        <dbReference type="ARBA" id="ARBA00006442"/>
    </source>
</evidence>
<dbReference type="PRINTS" id="PR00411">
    <property type="entry name" value="PNDRDTASEI"/>
</dbReference>
<keyword evidence="4" id="KW-0274">FAD</keyword>
<keyword evidence="3" id="KW-0285">Flavoprotein</keyword>
<evidence type="ECO:0000256" key="6">
    <source>
        <dbReference type="ARBA" id="ARBA00023027"/>
    </source>
</evidence>
<dbReference type="InterPro" id="IPR016156">
    <property type="entry name" value="FAD/NAD-linked_Rdtase_dimer_sf"/>
</dbReference>
<keyword evidence="9" id="KW-1133">Transmembrane helix</keyword>
<dbReference type="GO" id="GO:0016656">
    <property type="term" value="F:monodehydroascorbate reductase (NADH) activity"/>
    <property type="evidence" value="ECO:0007669"/>
    <property type="project" value="UniProtKB-EC"/>
</dbReference>
<dbReference type="SUPFAM" id="SSF51905">
    <property type="entry name" value="FAD/NAD(P)-binding domain"/>
    <property type="match status" value="2"/>
</dbReference>
<dbReference type="AlphaFoldDB" id="A0A803MUH7"/>
<feature type="domain" description="FAD/NAD(P)-binding" evidence="10">
    <location>
        <begin position="7"/>
        <end position="336"/>
    </location>
</feature>
<feature type="transmembrane region" description="Helical" evidence="9">
    <location>
        <begin position="470"/>
        <end position="491"/>
    </location>
</feature>
<sequence length="497" mass="54600">MGRAFVYVILGGGVAAGYAALEFTKKGVSPGELCIISEESVAPYERPALSKGFLLPEAPARLPSFHTCVGLNEERLTTKWYNEHGIELVLGTRVKSVDVKRKNTVNSNWGDDKLQDSCRSYWRSGIEAHSSWFSDLHFSLALKLEEFGVNVLEAENVCYLRDLADASKLVNVMQSCGGGNAVVIGGGYIGMECAASLVINKINVTMVFPEDHCMPRLFTTKIADYYEDYYKGKGVKFVKGTVLTSFEFDSSGKVTAVNLKDGTRVPADLVVVGIGIRPNTSLFEGQLSIEKGGIKVNGKMQASNNSVYAVGDVAAFPVKLFGEIRRLEHVDSARRTARHAVNAIMEPEKTDDFDYLPFFYSRVFGLSWQFYGDNAGEIVHFGDYSGKSFGAYWVKDGLLVGSFLEGGNKEEYEALAKATRLKPSVENLTDLESKGLGFSVEICQKLPPPSSPIVGVKNSTDIVQKPPLHVWHATAGVIFAASVAGIAYWYGRRRRRW</sequence>
<evidence type="ECO:0000259" key="11">
    <source>
        <dbReference type="Pfam" id="PF21791"/>
    </source>
</evidence>
<comment type="cofactor">
    <cofactor evidence="1">
        <name>FAD</name>
        <dbReference type="ChEBI" id="CHEBI:57692"/>
    </cofactor>
</comment>
<evidence type="ECO:0000313" key="13">
    <source>
        <dbReference type="Proteomes" id="UP000596660"/>
    </source>
</evidence>
<comment type="similarity">
    <text evidence="2">Belongs to the FAD-dependent oxidoreductase family.</text>
</comment>
<dbReference type="Gene3D" id="3.30.390.30">
    <property type="match status" value="1"/>
</dbReference>
<dbReference type="InterPro" id="IPR023753">
    <property type="entry name" value="FAD/NAD-binding_dom"/>
</dbReference>
<dbReference type="EC" id="1.6.5.4" evidence="8"/>
<dbReference type="SUPFAM" id="SSF55424">
    <property type="entry name" value="FAD/NAD-linked reductases, dimerisation (C-terminal) domain"/>
    <property type="match status" value="1"/>
</dbReference>
<keyword evidence="13" id="KW-1185">Reference proteome</keyword>
<evidence type="ECO:0000256" key="1">
    <source>
        <dbReference type="ARBA" id="ARBA00001974"/>
    </source>
</evidence>
<keyword evidence="7" id="KW-0676">Redox-active center</keyword>
<evidence type="ECO:0000259" key="10">
    <source>
        <dbReference type="Pfam" id="PF07992"/>
    </source>
</evidence>
<name>A0A803MUH7_CHEQI</name>
<keyword evidence="9" id="KW-0472">Membrane</keyword>
<dbReference type="Pfam" id="PF21791">
    <property type="entry name" value="MDHAR3-like_C"/>
    <property type="match status" value="1"/>
</dbReference>
<keyword evidence="9" id="KW-0812">Transmembrane</keyword>
<dbReference type="PANTHER" id="PTHR43557">
    <property type="entry name" value="APOPTOSIS-INDUCING FACTOR 1"/>
    <property type="match status" value="1"/>
</dbReference>
<dbReference type="Gene3D" id="3.50.50.60">
    <property type="entry name" value="FAD/NAD(P)-binding domain"/>
    <property type="match status" value="3"/>
</dbReference>
<dbReference type="EnsemblPlants" id="AUR62035489-RA">
    <property type="protein sequence ID" value="AUR62035489-RA:cds"/>
    <property type="gene ID" value="AUR62035489"/>
</dbReference>
<dbReference type="GO" id="GO:0005737">
    <property type="term" value="C:cytoplasm"/>
    <property type="evidence" value="ECO:0007669"/>
    <property type="project" value="TreeGrafter"/>
</dbReference>
<accession>A0A803MUH7</accession>
<dbReference type="InterPro" id="IPR048618">
    <property type="entry name" value="MDHAR3-like_C"/>
</dbReference>
<evidence type="ECO:0000256" key="3">
    <source>
        <dbReference type="ARBA" id="ARBA00022630"/>
    </source>
</evidence>
<dbReference type="Gramene" id="AUR62035489-RA">
    <property type="protein sequence ID" value="AUR62035489-RA:cds"/>
    <property type="gene ID" value="AUR62035489"/>
</dbReference>
<dbReference type="InterPro" id="IPR050446">
    <property type="entry name" value="FAD-oxidoreductase/Apoptosis"/>
</dbReference>
<reference evidence="12" key="2">
    <citation type="submission" date="2021-03" db="UniProtKB">
        <authorList>
            <consortium name="EnsemblPlants"/>
        </authorList>
    </citation>
    <scope>IDENTIFICATION</scope>
</reference>
<reference evidence="12" key="1">
    <citation type="journal article" date="2017" name="Nature">
        <title>The genome of Chenopodium quinoa.</title>
        <authorList>
            <person name="Jarvis D.E."/>
            <person name="Ho Y.S."/>
            <person name="Lightfoot D.J."/>
            <person name="Schmoeckel S.M."/>
            <person name="Li B."/>
            <person name="Borm T.J.A."/>
            <person name="Ohyanagi H."/>
            <person name="Mineta K."/>
            <person name="Michell C.T."/>
            <person name="Saber N."/>
            <person name="Kharbatia N.M."/>
            <person name="Rupper R.R."/>
            <person name="Sharp A.R."/>
            <person name="Dally N."/>
            <person name="Boughton B.A."/>
            <person name="Woo Y.H."/>
            <person name="Gao G."/>
            <person name="Schijlen E.G.W.M."/>
            <person name="Guo X."/>
            <person name="Momin A.A."/>
            <person name="Negrao S."/>
            <person name="Al-Babili S."/>
            <person name="Gehring C."/>
            <person name="Roessner U."/>
            <person name="Jung C."/>
            <person name="Murphy K."/>
            <person name="Arold S.T."/>
            <person name="Gojobori T."/>
            <person name="van der Linden C.G."/>
            <person name="van Loo E.N."/>
            <person name="Jellen E.N."/>
            <person name="Maughan P.J."/>
            <person name="Tester M."/>
        </authorList>
    </citation>
    <scope>NUCLEOTIDE SEQUENCE [LARGE SCALE GENOMIC DNA]</scope>
    <source>
        <strain evidence="12">cv. PI 614886</strain>
    </source>
</reference>
<keyword evidence="6" id="KW-0520">NAD</keyword>
<dbReference type="Pfam" id="PF07992">
    <property type="entry name" value="Pyr_redox_2"/>
    <property type="match status" value="1"/>
</dbReference>
<evidence type="ECO:0000313" key="12">
    <source>
        <dbReference type="EnsemblPlants" id="AUR62035489-RA:cds"/>
    </source>
</evidence>
<evidence type="ECO:0000256" key="8">
    <source>
        <dbReference type="ARBA" id="ARBA00038920"/>
    </source>
</evidence>
<dbReference type="Proteomes" id="UP000596660">
    <property type="component" value="Unplaced"/>
</dbReference>
<feature type="domain" description="Monodehydroascorbate reductase 3-like C-terminal" evidence="11">
    <location>
        <begin position="356"/>
        <end position="438"/>
    </location>
</feature>
<evidence type="ECO:0000256" key="9">
    <source>
        <dbReference type="SAM" id="Phobius"/>
    </source>
</evidence>